<keyword evidence="7" id="KW-0732">Signal</keyword>
<dbReference type="Pfam" id="PF07719">
    <property type="entry name" value="TPR_2"/>
    <property type="match status" value="1"/>
</dbReference>
<evidence type="ECO:0000256" key="3">
    <source>
        <dbReference type="ARBA" id="ARBA00022679"/>
    </source>
</evidence>
<dbReference type="Pfam" id="PF13432">
    <property type="entry name" value="TPR_16"/>
    <property type="match status" value="3"/>
</dbReference>
<dbReference type="InterPro" id="IPR011990">
    <property type="entry name" value="TPR-like_helical_dom_sf"/>
</dbReference>
<dbReference type="SUPFAM" id="SSF48452">
    <property type="entry name" value="TPR-like"/>
    <property type="match status" value="1"/>
</dbReference>
<proteinExistence type="predicted"/>
<keyword evidence="2" id="KW-0328">Glycosyltransferase</keyword>
<evidence type="ECO:0000256" key="5">
    <source>
        <dbReference type="ARBA" id="ARBA00022803"/>
    </source>
</evidence>
<feature type="signal peptide" evidence="7">
    <location>
        <begin position="1"/>
        <end position="24"/>
    </location>
</feature>
<dbReference type="PROSITE" id="PS51257">
    <property type="entry name" value="PROKAR_LIPOPROTEIN"/>
    <property type="match status" value="1"/>
</dbReference>
<evidence type="ECO:0000256" key="2">
    <source>
        <dbReference type="ARBA" id="ARBA00022676"/>
    </source>
</evidence>
<evidence type="ECO:0000256" key="4">
    <source>
        <dbReference type="ARBA" id="ARBA00022737"/>
    </source>
</evidence>
<gene>
    <name evidence="8" type="ORF">HOP59_12825</name>
</gene>
<protein>
    <submittedName>
        <fullName evidence="8">Tetratricopeptide repeat protein</fullName>
    </submittedName>
</protein>
<keyword evidence="9" id="KW-1185">Reference proteome</keyword>
<feature type="repeat" description="TPR" evidence="6">
    <location>
        <begin position="259"/>
        <end position="292"/>
    </location>
</feature>
<feature type="repeat" description="TPR" evidence="6">
    <location>
        <begin position="93"/>
        <end position="126"/>
    </location>
</feature>
<dbReference type="Gene3D" id="1.25.40.10">
    <property type="entry name" value="Tetratricopeptide repeat domain"/>
    <property type="match status" value="2"/>
</dbReference>
<feature type="chain" id="PRO_5046309174" evidence="7">
    <location>
        <begin position="25"/>
        <end position="316"/>
    </location>
</feature>
<dbReference type="InterPro" id="IPR019734">
    <property type="entry name" value="TPR_rpt"/>
</dbReference>
<dbReference type="PANTHER" id="PTHR44835">
    <property type="entry name" value="UDP-N-ACETYLGLUCOSAMINE--PEPTIDE N-ACETYLGLUCOSAMINYLTRANSFERASE SPINDLY-RELATED"/>
    <property type="match status" value="1"/>
</dbReference>
<comment type="pathway">
    <text evidence="1">Protein modification; protein glycosylation.</text>
</comment>
<keyword evidence="5 6" id="KW-0802">TPR repeat</keyword>
<dbReference type="PROSITE" id="PS50005">
    <property type="entry name" value="TPR"/>
    <property type="match status" value="2"/>
</dbReference>
<evidence type="ECO:0000313" key="8">
    <source>
        <dbReference type="EMBL" id="MCE8025018.1"/>
    </source>
</evidence>
<dbReference type="InterPro" id="IPR013105">
    <property type="entry name" value="TPR_2"/>
</dbReference>
<dbReference type="InterPro" id="IPR051939">
    <property type="entry name" value="Glycosyltr_41/O-GlcNAc_trsf"/>
</dbReference>
<comment type="caution">
    <text evidence="8">The sequence shown here is derived from an EMBL/GenBank/DDBJ whole genome shotgun (WGS) entry which is preliminary data.</text>
</comment>
<dbReference type="Proteomes" id="UP001320272">
    <property type="component" value="Unassembled WGS sequence"/>
</dbReference>
<reference evidence="8 9" key="1">
    <citation type="journal article" date="2021" name="Front. Microbiol.">
        <title>Aerobic Denitrification and Heterotrophic Sulfur Oxidation in the Genus Halomonas Revealed by Six Novel Species Characterizations and Genome-Based Analysis.</title>
        <authorList>
            <person name="Wang L."/>
            <person name="Shao Z."/>
        </authorList>
    </citation>
    <scope>NUCLEOTIDE SEQUENCE [LARGE SCALE GENOMIC DNA]</scope>
    <source>
        <strain evidence="8 9">MCCC 1A11058</strain>
    </source>
</reference>
<dbReference type="EMBL" id="JABFTV010000006">
    <property type="protein sequence ID" value="MCE8025018.1"/>
    <property type="molecule type" value="Genomic_DNA"/>
</dbReference>
<evidence type="ECO:0000313" key="9">
    <source>
        <dbReference type="Proteomes" id="UP001320272"/>
    </source>
</evidence>
<dbReference type="PANTHER" id="PTHR44835:SF1">
    <property type="entry name" value="PROTEIN O-GLCNAC TRANSFERASE"/>
    <property type="match status" value="1"/>
</dbReference>
<evidence type="ECO:0000256" key="6">
    <source>
        <dbReference type="PROSITE-ProRule" id="PRU00339"/>
    </source>
</evidence>
<dbReference type="PROSITE" id="PS50293">
    <property type="entry name" value="TPR_REGION"/>
    <property type="match status" value="1"/>
</dbReference>
<name>A0ABS9AT26_9GAMM</name>
<evidence type="ECO:0000256" key="7">
    <source>
        <dbReference type="SAM" id="SignalP"/>
    </source>
</evidence>
<accession>A0ABS9AT26</accession>
<evidence type="ECO:0000256" key="1">
    <source>
        <dbReference type="ARBA" id="ARBA00004922"/>
    </source>
</evidence>
<dbReference type="SMART" id="SM00028">
    <property type="entry name" value="TPR"/>
    <property type="match status" value="5"/>
</dbReference>
<organism evidence="8 9">
    <name type="scientific">Billgrantia aerodenitrificans</name>
    <dbReference type="NCBI Taxonomy" id="2733483"/>
    <lineage>
        <taxon>Bacteria</taxon>
        <taxon>Pseudomonadati</taxon>
        <taxon>Pseudomonadota</taxon>
        <taxon>Gammaproteobacteria</taxon>
        <taxon>Oceanospirillales</taxon>
        <taxon>Halomonadaceae</taxon>
        <taxon>Billgrantia</taxon>
    </lineage>
</organism>
<sequence length="316" mass="34317">MKITTRCRAACAVATLSLALAGCAATGGGMSQESDVYGALGAGGSSVAYGTAFPVGSPEEAYRNGEAALRAGDADRALFEYLRGLRMERRPQAEALYRVGIIHHGRGNHELADMAYRWVLEIDPRHPGAGTALGIILIQQRDYDQAERLLAPIAARRDAPWQTHNALGVIADMRADHATAQGHYARALETNPRTPLVLNNQGYSRYLAGDLPGARQALRQALNANPNYDLAWRNLGLVHAREGDYDTAIEAVARGGDRAKAYNDIGYISMLEGRYQDALGFFEEAMRLSPAYYVTASENARSLDQLIRRNGGEVIN</sequence>
<keyword evidence="4" id="KW-0677">Repeat</keyword>
<keyword evidence="3" id="KW-0808">Transferase</keyword>
<dbReference type="RefSeq" id="WP_051004628.1">
    <property type="nucleotide sequence ID" value="NZ_JABFTV010000006.1"/>
</dbReference>